<evidence type="ECO:0000313" key="3">
    <source>
        <dbReference type="Proteomes" id="UP000245252"/>
    </source>
</evidence>
<dbReference type="AlphaFoldDB" id="A0A2U2DMR2"/>
<dbReference type="Proteomes" id="UP000245252">
    <property type="component" value="Unassembled WGS sequence"/>
</dbReference>
<keyword evidence="3" id="KW-1185">Reference proteome</keyword>
<organism evidence="2 3">
    <name type="scientific">Metarhizobium album</name>
    <dbReference type="NCBI Taxonomy" id="2182425"/>
    <lineage>
        <taxon>Bacteria</taxon>
        <taxon>Pseudomonadati</taxon>
        <taxon>Pseudomonadota</taxon>
        <taxon>Alphaproteobacteria</taxon>
        <taxon>Hyphomicrobiales</taxon>
        <taxon>Rhizobiaceae</taxon>
        <taxon>Metarhizobium</taxon>
    </lineage>
</organism>
<comment type="caution">
    <text evidence="2">The sequence shown here is derived from an EMBL/GenBank/DDBJ whole genome shotgun (WGS) entry which is preliminary data.</text>
</comment>
<reference evidence="2 3" key="1">
    <citation type="submission" date="2018-05" db="EMBL/GenBank/DDBJ databases">
        <title>The draft genome of strain NS-104.</title>
        <authorList>
            <person name="Hang P."/>
            <person name="Jiang J."/>
        </authorList>
    </citation>
    <scope>NUCLEOTIDE SEQUENCE [LARGE SCALE GENOMIC DNA]</scope>
    <source>
        <strain evidence="2 3">NS-104</strain>
    </source>
</reference>
<name>A0A2U2DMR2_9HYPH</name>
<feature type="domain" description="DUF4214" evidence="1">
    <location>
        <begin position="118"/>
        <end position="188"/>
    </location>
</feature>
<gene>
    <name evidence="2" type="ORF">DEM27_20880</name>
</gene>
<accession>A0A2U2DMR2</accession>
<dbReference type="Pfam" id="PF13946">
    <property type="entry name" value="DUF4214"/>
    <property type="match status" value="1"/>
</dbReference>
<sequence>MNIELRFSKYSEENMDSVQQSSFDLINEMFEKVLLRTPAEAESGYFLDSILQGAFDIFGALSIISSSGEARAKQDFDMPVVAMYQGLLGRLPSADEFKFFKTAMEQGSIAKANLLPIFTGSPEFAQVNPSLGNSPTNTDIINLFYKNFLNRSANVDDVRHWSSSIDRGLSVQDVAYSILTSGEFHETFGAAIRSYVADVADGVINDPANTGSLVKPSVSHKTIEGEAGANTHTLEAGKPIIIHYTDPSQSNASGGIDKFLVMDGAPGSVQIKLEGTAFAGAAANKTLHDDGSFVFGGNLFNTSSAPGSLPADHGFFVAYGGEQTFNVFAQHPIGKAAENQQLLSVFHYNESSQVLTLYIDVDGDKSLHSNDMQIEFSGISRTQLMSTVLDLGIEFV</sequence>
<evidence type="ECO:0000313" key="2">
    <source>
        <dbReference type="EMBL" id="PWE54552.1"/>
    </source>
</evidence>
<dbReference type="InterPro" id="IPR038255">
    <property type="entry name" value="PBS_linker_sf"/>
</dbReference>
<dbReference type="InterPro" id="IPR025282">
    <property type="entry name" value="DUF4214"/>
</dbReference>
<dbReference type="EMBL" id="QFBC01000010">
    <property type="protein sequence ID" value="PWE54552.1"/>
    <property type="molecule type" value="Genomic_DNA"/>
</dbReference>
<evidence type="ECO:0000259" key="1">
    <source>
        <dbReference type="Pfam" id="PF13946"/>
    </source>
</evidence>
<dbReference type="OrthoDB" id="7572603at2"/>
<dbReference type="Gene3D" id="1.10.3130.20">
    <property type="entry name" value="Phycobilisome linker domain"/>
    <property type="match status" value="1"/>
</dbReference>
<protein>
    <recommendedName>
        <fullName evidence="1">DUF4214 domain-containing protein</fullName>
    </recommendedName>
</protein>
<proteinExistence type="predicted"/>